<feature type="region of interest" description="Disordered" evidence="2">
    <location>
        <begin position="179"/>
        <end position="203"/>
    </location>
</feature>
<organism evidence="4 5">
    <name type="scientific">Pigmentiphaga humi</name>
    <dbReference type="NCBI Taxonomy" id="2478468"/>
    <lineage>
        <taxon>Bacteria</taxon>
        <taxon>Pseudomonadati</taxon>
        <taxon>Pseudomonadota</taxon>
        <taxon>Betaproteobacteria</taxon>
        <taxon>Burkholderiales</taxon>
        <taxon>Alcaligenaceae</taxon>
        <taxon>Pigmentiphaga</taxon>
    </lineage>
</organism>
<dbReference type="SUPFAM" id="SSF53448">
    <property type="entry name" value="Nucleotide-diphospho-sugar transferases"/>
    <property type="match status" value="1"/>
</dbReference>
<keyword evidence="5" id="KW-1185">Reference proteome</keyword>
<evidence type="ECO:0000259" key="3">
    <source>
        <dbReference type="Pfam" id="PF12804"/>
    </source>
</evidence>
<evidence type="ECO:0000256" key="2">
    <source>
        <dbReference type="SAM" id="MobiDB-lite"/>
    </source>
</evidence>
<accession>A0A3P4B5C2</accession>
<dbReference type="Gene3D" id="3.90.550.10">
    <property type="entry name" value="Spore Coat Polysaccharide Biosynthesis Protein SpsA, Chain A"/>
    <property type="match status" value="1"/>
</dbReference>
<dbReference type="InterPro" id="IPR025877">
    <property type="entry name" value="MobA-like_NTP_Trfase"/>
</dbReference>
<feature type="domain" description="MobA-like NTP transferase" evidence="3">
    <location>
        <begin position="31"/>
        <end position="225"/>
    </location>
</feature>
<dbReference type="InterPro" id="IPR029044">
    <property type="entry name" value="Nucleotide-diphossugar_trans"/>
</dbReference>
<dbReference type="GO" id="GO:0016779">
    <property type="term" value="F:nucleotidyltransferase activity"/>
    <property type="evidence" value="ECO:0007669"/>
    <property type="project" value="UniProtKB-ARBA"/>
</dbReference>
<feature type="compositionally biased region" description="Low complexity" evidence="2">
    <location>
        <begin position="193"/>
        <end position="203"/>
    </location>
</feature>
<dbReference type="RefSeq" id="WP_124080195.1">
    <property type="nucleotide sequence ID" value="NZ_UWPJ01000023.1"/>
</dbReference>
<dbReference type="Pfam" id="PF12804">
    <property type="entry name" value="NTP_transf_3"/>
    <property type="match status" value="1"/>
</dbReference>
<evidence type="ECO:0000313" key="4">
    <source>
        <dbReference type="EMBL" id="VCU70726.1"/>
    </source>
</evidence>
<evidence type="ECO:0000313" key="5">
    <source>
        <dbReference type="Proteomes" id="UP000277294"/>
    </source>
</evidence>
<protein>
    <submittedName>
        <fullName evidence="4">Bifunctional IPC transferase and DIPP synthase</fullName>
    </submittedName>
</protein>
<reference evidence="4 5" key="1">
    <citation type="submission" date="2018-10" db="EMBL/GenBank/DDBJ databases">
        <authorList>
            <person name="Criscuolo A."/>
        </authorList>
    </citation>
    <scope>NUCLEOTIDE SEQUENCE [LARGE SCALE GENOMIC DNA]</scope>
    <source>
        <strain evidence="4">DnA1</strain>
    </source>
</reference>
<feature type="region of interest" description="Disordered" evidence="2">
    <location>
        <begin position="1"/>
        <end position="23"/>
    </location>
</feature>
<dbReference type="AlphaFoldDB" id="A0A3P4B5C2"/>
<dbReference type="OrthoDB" id="9429718at2"/>
<dbReference type="EMBL" id="UWPJ01000023">
    <property type="protein sequence ID" value="VCU70726.1"/>
    <property type="molecule type" value="Genomic_DNA"/>
</dbReference>
<proteinExistence type="predicted"/>
<sequence>MSPDASRSGQPRSSPQARHAPGPGRIATHFIVLAAGLGRRFGGPRHKALAPLQLGLGTLPRLLRQLRELPFNGRICVVTGHQADAVQAAVAAHAPAALCIHNPGYASNGVLQSLAVAMAQPALRGGDAWVLFADTVYDPAVLARLAEVPDHVAALAASPMRPDADRPVGVRLAPGHGGPWPRVLDLEPPPSPGDSTPPAGGSAATLMMAPAVRWPARLWPLVQRHASAGRHAQWQVLRAALHQPDGLELLALPISPAGAADVDTLHDLHAARASLAGAAPLAYFRGNLDKDARTLSQPDHARDGRFLKQCATAEAARHEYDVLRWLGRQPGEPLVPVPHAVHDRQLVLQHARGIRLYDLLRLLRRIEGRHAGQAALTLLDRARGRLRRIQQALGQWPGAAGLPAYPLDTHVRELLHVLSHLLQLPPLPGTVLDELGALARIWGAFDAVLPFRDATPKNILVGIPELAPVAGQPAALRLGLAERWLDTGAAATVPMLDYDFTSTCHATAPEDDWISLLGHAGSADFASQLAAARAPARGRSGRAPHWLDWLRGPEAAGMQPADPARAARALLVRYLRFGGRKLAYRFLNPAGYAVRFRYDDPAPYFEALPGLLRELDPDFGLQWPALAATLENMARAVGRLPAWQAEETAHDSHLATVGRDIRYWQESPLEHAGALP</sequence>
<dbReference type="SUPFAM" id="SSF56112">
    <property type="entry name" value="Protein kinase-like (PK-like)"/>
    <property type="match status" value="1"/>
</dbReference>
<dbReference type="InterPro" id="IPR011009">
    <property type="entry name" value="Kinase-like_dom_sf"/>
</dbReference>
<keyword evidence="1" id="KW-0460">Magnesium</keyword>
<dbReference type="Proteomes" id="UP000277294">
    <property type="component" value="Unassembled WGS sequence"/>
</dbReference>
<evidence type="ECO:0000256" key="1">
    <source>
        <dbReference type="ARBA" id="ARBA00022842"/>
    </source>
</evidence>
<name>A0A3P4B5C2_9BURK</name>
<gene>
    <name evidence="4" type="ORF">PIGHUM_02802</name>
</gene>
<feature type="compositionally biased region" description="Polar residues" evidence="2">
    <location>
        <begin position="1"/>
        <end position="16"/>
    </location>
</feature>
<keyword evidence="4" id="KW-0808">Transferase</keyword>